<keyword evidence="2" id="KW-1185">Reference proteome</keyword>
<protein>
    <recommendedName>
        <fullName evidence="3">Apea-like HEPN domain-containing protein</fullName>
    </recommendedName>
</protein>
<evidence type="ECO:0000313" key="1">
    <source>
        <dbReference type="EMBL" id="MFC4540818.1"/>
    </source>
</evidence>
<proteinExistence type="predicted"/>
<comment type="caution">
    <text evidence="1">The sequence shown here is derived from an EMBL/GenBank/DDBJ whole genome shotgun (WGS) entry which is preliminary data.</text>
</comment>
<dbReference type="RefSeq" id="WP_250138978.1">
    <property type="nucleotide sequence ID" value="NZ_JALIQP010000001.1"/>
</dbReference>
<dbReference type="EMBL" id="JBHSFA010000002">
    <property type="protein sequence ID" value="MFC4540818.1"/>
    <property type="molecule type" value="Genomic_DNA"/>
</dbReference>
<reference evidence="1 2" key="1">
    <citation type="journal article" date="2019" name="Int. J. Syst. Evol. Microbiol.">
        <title>The Global Catalogue of Microorganisms (GCM) 10K type strain sequencing project: providing services to taxonomists for standard genome sequencing and annotation.</title>
        <authorList>
            <consortium name="The Broad Institute Genomics Platform"/>
            <consortium name="The Broad Institute Genome Sequencing Center for Infectious Disease"/>
            <person name="Wu L."/>
            <person name="Ma J."/>
        </authorList>
    </citation>
    <scope>NUCLEOTIDE SEQUENCE [LARGE SCALE GENOMIC DNA]</scope>
    <source>
        <strain evidence="1 2">WLHS5</strain>
    </source>
</reference>
<sequence>MTRLEEALECLRYDLQEEEYRVQVGMGAKLQRILNDYIEEETNFDSQRHKLTKRTLISAFQDAVIEVAEETHEEDAPNLDSLFQDKKGEVLRETLGHNLITYTIVFPLNLRESSKIPDSFSTPNADFERISETEWREEYEEPARNQDETSLVAFLEESPNDLYESDGLGGVFTYWKTEYDSRDHHYALSRIPEIVRLLLGKLNFVLWERSADVPQPASNERPPNARWSQLKEPFVYLVFDGDEYLNYWPYDYDLRRGSEGGRRDTDKRMEKFGEFPDLSAAREDLSSVDEFLANAILAYQDGITESSVHQSFFAFWRGIENLAQVERGQAKEVAVDRALFALESMTEKGVVREELQEAIKEIYGKRNELVHQGPHTGISRYHRAAAKILLDVLIELYIYYYEEGYSAADYRRLLEYGTRSAEEREETIRVINEIKELLEESEED</sequence>
<evidence type="ECO:0000313" key="2">
    <source>
        <dbReference type="Proteomes" id="UP001595898"/>
    </source>
</evidence>
<gene>
    <name evidence="1" type="ORF">ACFO5R_02605</name>
</gene>
<evidence type="ECO:0008006" key="3">
    <source>
        <dbReference type="Google" id="ProtNLM"/>
    </source>
</evidence>
<organism evidence="1 2">
    <name type="scientific">Halosolutus amylolyticus</name>
    <dbReference type="NCBI Taxonomy" id="2932267"/>
    <lineage>
        <taxon>Archaea</taxon>
        <taxon>Methanobacteriati</taxon>
        <taxon>Methanobacteriota</taxon>
        <taxon>Stenosarchaea group</taxon>
        <taxon>Halobacteria</taxon>
        <taxon>Halobacteriales</taxon>
        <taxon>Natrialbaceae</taxon>
        <taxon>Halosolutus</taxon>
    </lineage>
</organism>
<accession>A0ABD5PKE4</accession>
<dbReference type="AlphaFoldDB" id="A0ABD5PKE4"/>
<name>A0ABD5PKE4_9EURY</name>
<dbReference type="Proteomes" id="UP001595898">
    <property type="component" value="Unassembled WGS sequence"/>
</dbReference>